<keyword evidence="2" id="KW-1185">Reference proteome</keyword>
<dbReference type="SUPFAM" id="SSF116734">
    <property type="entry name" value="DNA methylase specificity domain"/>
    <property type="match status" value="1"/>
</dbReference>
<sequence length="162" mass="19052">MNARKIDKDGLLLCDIQAKTFELSIEKMNSSSEIFIRRYMHSDIAKKLDNGSLLETNLQAGDILESVNEQYGTSNYGSVKYSNNEMFWIGYFYRYFCYSYEISSSRAYKIVKPKELRGLFLPYHTLDVSQAIERVLEAKGLLTDEETELQRQYEIFKKYRLK</sequence>
<gene>
    <name evidence="1" type="ORF">SAMN02910377_00991</name>
</gene>
<proteinExistence type="predicted"/>
<dbReference type="EMBL" id="FNZX01000005">
    <property type="protein sequence ID" value="SEK47504.1"/>
    <property type="molecule type" value="Genomic_DNA"/>
</dbReference>
<protein>
    <submittedName>
        <fullName evidence="1">Uncharacterized protein</fullName>
    </submittedName>
</protein>
<dbReference type="RefSeq" id="WP_074789862.1">
    <property type="nucleotide sequence ID" value="NZ_FNZX01000005.1"/>
</dbReference>
<evidence type="ECO:0000313" key="1">
    <source>
        <dbReference type="EMBL" id="SEK47504.1"/>
    </source>
</evidence>
<dbReference type="AlphaFoldDB" id="A0A1H7HB29"/>
<reference evidence="2" key="1">
    <citation type="submission" date="2016-10" db="EMBL/GenBank/DDBJ databases">
        <authorList>
            <person name="Varghese N."/>
        </authorList>
    </citation>
    <scope>NUCLEOTIDE SEQUENCE [LARGE SCALE GENOMIC DNA]</scope>
    <source>
        <strain evidence="2">ACV-9</strain>
    </source>
</reference>
<dbReference type="Proteomes" id="UP000182321">
    <property type="component" value="Unassembled WGS sequence"/>
</dbReference>
<evidence type="ECO:0000313" key="2">
    <source>
        <dbReference type="Proteomes" id="UP000182321"/>
    </source>
</evidence>
<accession>A0A1H7HB29</accession>
<name>A0A1H7HB29_9FIRM</name>
<organism evidence="1 2">
    <name type="scientific">Pseudobutyrivibrio ruminis</name>
    <dbReference type="NCBI Taxonomy" id="46206"/>
    <lineage>
        <taxon>Bacteria</taxon>
        <taxon>Bacillati</taxon>
        <taxon>Bacillota</taxon>
        <taxon>Clostridia</taxon>
        <taxon>Lachnospirales</taxon>
        <taxon>Lachnospiraceae</taxon>
        <taxon>Pseudobutyrivibrio</taxon>
    </lineage>
</organism>